<sequence>MSFLKAEWRKLAFANYVIDKEILQKYVPVGTEIDTWEGKCYVSLVGFMFVNTRVLGLKIPFHVNFEEVNLRFYVKRKEGNSYKRGVVFIKEIVPKPAITFVANTLYKEKYETMPMRHLWAEKDENRQIEYHWKHKTKWNSFKLKTALESVEISEGSETEFITEHYWGYAKASESFSNEYEVTHPKWKCYPIQEYQIDVDFGALYGNEFSILNDLEPTSVMLAEGSEITVENKRRISF</sequence>
<proteinExistence type="predicted"/>
<dbReference type="PANTHER" id="PTHR39186">
    <property type="entry name" value="DUF2071 FAMILY PROTEIN"/>
    <property type="match status" value="1"/>
</dbReference>
<reference evidence="1 2" key="1">
    <citation type="submission" date="2018-03" db="EMBL/GenBank/DDBJ databases">
        <title>Genomic Encyclopedia of Archaeal and Bacterial Type Strains, Phase II (KMG-II): from individual species to whole genera.</title>
        <authorList>
            <person name="Goeker M."/>
        </authorList>
    </citation>
    <scope>NUCLEOTIDE SEQUENCE [LARGE SCALE GENOMIC DNA]</scope>
    <source>
        <strain evidence="1 2">DSM 28229</strain>
    </source>
</reference>
<dbReference type="RefSeq" id="WP_109616050.1">
    <property type="nucleotide sequence ID" value="NZ_QGDO01000001.1"/>
</dbReference>
<protein>
    <recommendedName>
        <fullName evidence="3">DUF2071 domain-containing protein</fullName>
    </recommendedName>
</protein>
<evidence type="ECO:0008006" key="3">
    <source>
        <dbReference type="Google" id="ProtNLM"/>
    </source>
</evidence>
<keyword evidence="2" id="KW-1185">Reference proteome</keyword>
<name>A0A315ZG48_SEDFL</name>
<evidence type="ECO:0000313" key="2">
    <source>
        <dbReference type="Proteomes" id="UP000245535"/>
    </source>
</evidence>
<evidence type="ECO:0000313" key="1">
    <source>
        <dbReference type="EMBL" id="PWJ44565.1"/>
    </source>
</evidence>
<gene>
    <name evidence="1" type="ORF">BC781_101936</name>
</gene>
<dbReference type="OrthoDB" id="1421826at2"/>
<dbReference type="AlphaFoldDB" id="A0A315ZG48"/>
<dbReference type="Pfam" id="PF09844">
    <property type="entry name" value="DUF2071"/>
    <property type="match status" value="1"/>
</dbReference>
<dbReference type="EMBL" id="QGDO01000001">
    <property type="protein sequence ID" value="PWJ44565.1"/>
    <property type="molecule type" value="Genomic_DNA"/>
</dbReference>
<organism evidence="1 2">
    <name type="scientific">Sediminitomix flava</name>
    <dbReference type="NCBI Taxonomy" id="379075"/>
    <lineage>
        <taxon>Bacteria</taxon>
        <taxon>Pseudomonadati</taxon>
        <taxon>Bacteroidota</taxon>
        <taxon>Cytophagia</taxon>
        <taxon>Cytophagales</taxon>
        <taxon>Flammeovirgaceae</taxon>
        <taxon>Sediminitomix</taxon>
    </lineage>
</organism>
<dbReference type="Proteomes" id="UP000245535">
    <property type="component" value="Unassembled WGS sequence"/>
</dbReference>
<dbReference type="PANTHER" id="PTHR39186:SF1">
    <property type="entry name" value="DUF2071 DOMAIN-CONTAINING PROTEIN"/>
    <property type="match status" value="1"/>
</dbReference>
<dbReference type="InterPro" id="IPR018644">
    <property type="entry name" value="DUF2071"/>
</dbReference>
<comment type="caution">
    <text evidence="1">The sequence shown here is derived from an EMBL/GenBank/DDBJ whole genome shotgun (WGS) entry which is preliminary data.</text>
</comment>
<accession>A0A315ZG48</accession>